<dbReference type="EnsemblMetazoa" id="CLYHEMT021823.3">
    <property type="protein sequence ID" value="CLYHEMP021823.3"/>
    <property type="gene ID" value="CLYHEMG021823"/>
</dbReference>
<protein>
    <submittedName>
        <fullName evidence="1">Uncharacterized protein</fullName>
    </submittedName>
</protein>
<dbReference type="Proteomes" id="UP000594262">
    <property type="component" value="Unplaced"/>
</dbReference>
<keyword evidence="2" id="KW-1185">Reference proteome</keyword>
<organism evidence="1 2">
    <name type="scientific">Clytia hemisphaerica</name>
    <dbReference type="NCBI Taxonomy" id="252671"/>
    <lineage>
        <taxon>Eukaryota</taxon>
        <taxon>Metazoa</taxon>
        <taxon>Cnidaria</taxon>
        <taxon>Hydrozoa</taxon>
        <taxon>Hydroidolina</taxon>
        <taxon>Leptothecata</taxon>
        <taxon>Obeliida</taxon>
        <taxon>Clytiidae</taxon>
        <taxon>Clytia</taxon>
    </lineage>
</organism>
<proteinExistence type="predicted"/>
<accession>A0A7M5XH40</accession>
<evidence type="ECO:0000313" key="1">
    <source>
        <dbReference type="EnsemblMetazoa" id="CLYHEMP021823.3"/>
    </source>
</evidence>
<evidence type="ECO:0000313" key="2">
    <source>
        <dbReference type="Proteomes" id="UP000594262"/>
    </source>
</evidence>
<sequence length="142" mass="16562">MYNWCTRLKAHDSTRPKLCRGCNKFYDRLDTHLRSKPHKIKDAGQIKIETQACQRKMKDFLNFRDLFPRMKHNTLPSTLSSFETSTSRRSSISTAKEHTSSPKKRKTGYVIIFCTLKHQGLFRTFTKVSLFSSHSLLSPIHL</sequence>
<name>A0A7M5XH40_9CNID</name>
<reference evidence="1" key="1">
    <citation type="submission" date="2021-01" db="UniProtKB">
        <authorList>
            <consortium name="EnsemblMetazoa"/>
        </authorList>
    </citation>
    <scope>IDENTIFICATION</scope>
</reference>
<dbReference type="AlphaFoldDB" id="A0A7M5XH40"/>